<dbReference type="EMBL" id="CP010802">
    <property type="protein sequence ID" value="ALC15619.1"/>
    <property type="molecule type" value="Genomic_DNA"/>
</dbReference>
<dbReference type="RefSeq" id="WP_053549812.1">
    <property type="nucleotide sequence ID" value="NZ_CP010802.1"/>
</dbReference>
<keyword evidence="1" id="KW-1133">Transmembrane helix</keyword>
<evidence type="ECO:0000313" key="3">
    <source>
        <dbReference type="Proteomes" id="UP000057158"/>
    </source>
</evidence>
<keyword evidence="1" id="KW-0472">Membrane</keyword>
<dbReference type="KEGG" id="des:DSOUD_0832"/>
<dbReference type="PATRIC" id="fig|1603606.3.peg.915"/>
<reference evidence="2 3" key="1">
    <citation type="submission" date="2015-07" db="EMBL/GenBank/DDBJ databases">
        <title>Isolation and Genomic Characterization of a Novel Halophilic Metal-Reducing Deltaproteobacterium from the Deep Subsurface.</title>
        <authorList>
            <person name="Badalamenti J.P."/>
            <person name="Summers Z.M."/>
            <person name="Gralnick J.A."/>
            <person name="Bond D.R."/>
        </authorList>
    </citation>
    <scope>NUCLEOTIDE SEQUENCE [LARGE SCALE GENOMIC DNA]</scope>
    <source>
        <strain evidence="2 3">WTL</strain>
    </source>
</reference>
<protein>
    <submittedName>
        <fullName evidence="2">Uncharacterized protein</fullName>
    </submittedName>
</protein>
<evidence type="ECO:0000313" key="2">
    <source>
        <dbReference type="EMBL" id="ALC15619.1"/>
    </source>
</evidence>
<accession>A0A0M3QF53</accession>
<name>A0A0M3QF53_9BACT</name>
<gene>
    <name evidence="2" type="ORF">DSOUD_0832</name>
</gene>
<keyword evidence="3" id="KW-1185">Reference proteome</keyword>
<proteinExistence type="predicted"/>
<sequence length="69" mass="7978">MKKILQIVYPAFALFFFAMTLRPVLGVSADPYIYLAGFLAGYTVDWIYCYIIFCDEDGFDDDDNDNEKD</sequence>
<feature type="transmembrane region" description="Helical" evidence="1">
    <location>
        <begin position="7"/>
        <end position="25"/>
    </location>
</feature>
<dbReference type="STRING" id="1603606.DSOUD_0832"/>
<evidence type="ECO:0000256" key="1">
    <source>
        <dbReference type="SAM" id="Phobius"/>
    </source>
</evidence>
<feature type="transmembrane region" description="Helical" evidence="1">
    <location>
        <begin position="31"/>
        <end position="53"/>
    </location>
</feature>
<organism evidence="2 3">
    <name type="scientific">Desulfuromonas soudanensis</name>
    <dbReference type="NCBI Taxonomy" id="1603606"/>
    <lineage>
        <taxon>Bacteria</taxon>
        <taxon>Pseudomonadati</taxon>
        <taxon>Thermodesulfobacteriota</taxon>
        <taxon>Desulfuromonadia</taxon>
        <taxon>Desulfuromonadales</taxon>
        <taxon>Desulfuromonadaceae</taxon>
        <taxon>Desulfuromonas</taxon>
    </lineage>
</organism>
<dbReference type="AlphaFoldDB" id="A0A0M3QF53"/>
<dbReference type="Proteomes" id="UP000057158">
    <property type="component" value="Chromosome"/>
</dbReference>
<keyword evidence="1" id="KW-0812">Transmembrane</keyword>